<evidence type="ECO:0000313" key="17">
    <source>
        <dbReference type="Proteomes" id="UP000471381"/>
    </source>
</evidence>
<organism evidence="16 17">
    <name type="scientific">Alteromonas genovensis</name>
    <dbReference type="NCBI Taxonomy" id="471225"/>
    <lineage>
        <taxon>Bacteria</taxon>
        <taxon>Pseudomonadati</taxon>
        <taxon>Pseudomonadota</taxon>
        <taxon>Gammaproteobacteria</taxon>
        <taxon>Alteromonadales</taxon>
        <taxon>Alteromonadaceae</taxon>
        <taxon>Alteromonas/Salinimonas group</taxon>
        <taxon>Alteromonas</taxon>
    </lineage>
</organism>
<evidence type="ECO:0000256" key="10">
    <source>
        <dbReference type="ARBA" id="ARBA00022840"/>
    </source>
</evidence>
<reference evidence="16 17" key="1">
    <citation type="submission" date="2020-01" db="EMBL/GenBank/DDBJ databases">
        <title>Genomes of bacteria type strains.</title>
        <authorList>
            <person name="Chen J."/>
            <person name="Zhu S."/>
            <person name="Yang J."/>
        </authorList>
    </citation>
    <scope>NUCLEOTIDE SEQUENCE [LARGE SCALE GENOMIC DNA]</scope>
    <source>
        <strain evidence="16 17">LMG 24078</strain>
    </source>
</reference>
<dbReference type="InterPro" id="IPR022826">
    <property type="entry name" value="KDO_kinase"/>
</dbReference>
<evidence type="ECO:0000256" key="13">
    <source>
        <dbReference type="ARBA" id="ARBA00029511"/>
    </source>
</evidence>
<dbReference type="NCBIfam" id="NF002475">
    <property type="entry name" value="PRK01723.1"/>
    <property type="match status" value="1"/>
</dbReference>
<evidence type="ECO:0000256" key="1">
    <source>
        <dbReference type="ARBA" id="ARBA00004515"/>
    </source>
</evidence>
<evidence type="ECO:0000256" key="3">
    <source>
        <dbReference type="ARBA" id="ARBA00010327"/>
    </source>
</evidence>
<evidence type="ECO:0000256" key="4">
    <source>
        <dbReference type="ARBA" id="ARBA00011988"/>
    </source>
</evidence>
<keyword evidence="5 15" id="KW-1003">Cell membrane</keyword>
<evidence type="ECO:0000256" key="12">
    <source>
        <dbReference type="ARBA" id="ARBA00023136"/>
    </source>
</evidence>
<proteinExistence type="inferred from homology"/>
<keyword evidence="12 15" id="KW-0472">Membrane</keyword>
<dbReference type="Gene3D" id="1.10.510.10">
    <property type="entry name" value="Transferase(Phosphotransferase) domain 1"/>
    <property type="match status" value="1"/>
</dbReference>
<comment type="catalytic activity">
    <reaction evidence="14 15">
        <text>an alpha-Kdo-(2-&gt;6)-lipid IVA + ATP = a 4-O-phospho-alpha-Kdo-(2-&gt;6)-lipid IVA + ADP + H(+)</text>
        <dbReference type="Rhea" id="RHEA:74271"/>
        <dbReference type="ChEBI" id="CHEBI:15378"/>
        <dbReference type="ChEBI" id="CHEBI:30616"/>
        <dbReference type="ChEBI" id="CHEBI:176428"/>
        <dbReference type="ChEBI" id="CHEBI:193140"/>
        <dbReference type="ChEBI" id="CHEBI:456216"/>
        <dbReference type="EC" id="2.7.1.166"/>
    </reaction>
</comment>
<dbReference type="EMBL" id="JAAAWO010000017">
    <property type="protein sequence ID" value="NDW17217.1"/>
    <property type="molecule type" value="Genomic_DNA"/>
</dbReference>
<comment type="similarity">
    <text evidence="3 15">Belongs to the protein kinase superfamily. KdkA/RfaP family.</text>
</comment>
<dbReference type="InterPro" id="IPR011009">
    <property type="entry name" value="Kinase-like_dom_sf"/>
</dbReference>
<evidence type="ECO:0000256" key="15">
    <source>
        <dbReference type="HAMAP-Rule" id="MF_00521"/>
    </source>
</evidence>
<evidence type="ECO:0000256" key="5">
    <source>
        <dbReference type="ARBA" id="ARBA00022475"/>
    </source>
</evidence>
<evidence type="ECO:0000256" key="2">
    <source>
        <dbReference type="ARBA" id="ARBA00004713"/>
    </source>
</evidence>
<dbReference type="GO" id="GO:0009244">
    <property type="term" value="P:lipopolysaccharide core region biosynthetic process"/>
    <property type="evidence" value="ECO:0007669"/>
    <property type="project" value="UniProtKB-UniRule"/>
</dbReference>
<evidence type="ECO:0000256" key="8">
    <source>
        <dbReference type="ARBA" id="ARBA00022741"/>
    </source>
</evidence>
<feature type="active site" evidence="15">
    <location>
        <position position="172"/>
    </location>
</feature>
<sequence length="245" mass="28505">MRNMATIRQDLGAGHHFLFDDAIIGEPSIDMFTQEHWQFQNKITGHAKGRGTTLFIEHEQHSWVLRHFQRGGLVGKLLSDQYLFLGVESSRPFEEFKLLAEMRKEGLNVPVPVAANIHRRGVIYRGDLITQRILGSQDLHQVLCHEPLSESQWHAIGRALAAMHNCQVYHHDANIRNIMIDDKQAIWLIDFDRCRKRQGHQWKTGNLDRLLRSLLKEKEKNAIFHWSMDEWQHCLNGYSSIARTA</sequence>
<comment type="function">
    <text evidence="15">Catalyzes the ATP-dependent phosphorylation of the 3-deoxy-D-manno-octulosonic acid (Kdo) residue in Kdo-lipid IV(A) at the 4-OH position.</text>
</comment>
<dbReference type="UniPathway" id="UPA00958"/>
<evidence type="ECO:0000313" key="16">
    <source>
        <dbReference type="EMBL" id="NDW17217.1"/>
    </source>
</evidence>
<gene>
    <name evidence="15" type="primary">kdkA</name>
    <name evidence="16" type="ORF">GTQ48_17005</name>
</gene>
<comment type="pathway">
    <text evidence="2 15">Bacterial outer membrane biogenesis; LPS core biosynthesis.</text>
</comment>
<dbReference type="Pfam" id="PF06293">
    <property type="entry name" value="Kdo"/>
    <property type="match status" value="1"/>
</dbReference>
<dbReference type="SUPFAM" id="SSF56112">
    <property type="entry name" value="Protein kinase-like (PK-like)"/>
    <property type="match status" value="1"/>
</dbReference>
<name>A0A6N9TIS0_9ALTE</name>
<keyword evidence="9 15" id="KW-0418">Kinase</keyword>
<dbReference type="GO" id="GO:0005886">
    <property type="term" value="C:plasma membrane"/>
    <property type="evidence" value="ECO:0007669"/>
    <property type="project" value="UniProtKB-SubCell"/>
</dbReference>
<evidence type="ECO:0000256" key="9">
    <source>
        <dbReference type="ARBA" id="ARBA00022777"/>
    </source>
</evidence>
<dbReference type="GO" id="GO:0005524">
    <property type="term" value="F:ATP binding"/>
    <property type="evidence" value="ECO:0007669"/>
    <property type="project" value="UniProtKB-UniRule"/>
</dbReference>
<protein>
    <recommendedName>
        <fullName evidence="13 15">3-deoxy-D-manno-octulosonic acid kinase</fullName>
        <shortName evidence="15">Kdo kinase</shortName>
        <ecNumber evidence="4 15">2.7.1.166</ecNumber>
    </recommendedName>
</protein>
<comment type="subcellular location">
    <subcellularLocation>
        <location evidence="1 15">Cell inner membrane</location>
        <topology evidence="1 15">Peripheral membrane protein</topology>
        <orientation evidence="1 15">Cytoplasmic side</orientation>
    </subcellularLocation>
</comment>
<evidence type="ECO:0000256" key="14">
    <source>
        <dbReference type="ARBA" id="ARBA00034417"/>
    </source>
</evidence>
<evidence type="ECO:0000256" key="7">
    <source>
        <dbReference type="ARBA" id="ARBA00022679"/>
    </source>
</evidence>
<dbReference type="EC" id="2.7.1.166" evidence="4 15"/>
<keyword evidence="17" id="KW-1185">Reference proteome</keyword>
<keyword evidence="11 15" id="KW-0448">Lipopolysaccharide biosynthesis</keyword>
<accession>A0A6N9TIS0</accession>
<keyword evidence="8 15" id="KW-0547">Nucleotide-binding</keyword>
<keyword evidence="7 15" id="KW-0808">Transferase</keyword>
<comment type="caution">
    <text evidence="16">The sequence shown here is derived from an EMBL/GenBank/DDBJ whole genome shotgun (WGS) entry which is preliminary data.</text>
</comment>
<dbReference type="AlphaFoldDB" id="A0A6N9TIS0"/>
<evidence type="ECO:0000256" key="6">
    <source>
        <dbReference type="ARBA" id="ARBA00022519"/>
    </source>
</evidence>
<dbReference type="Proteomes" id="UP000471381">
    <property type="component" value="Unassembled WGS sequence"/>
</dbReference>
<dbReference type="HAMAP" id="MF_00521">
    <property type="entry name" value="KDO_kinase"/>
    <property type="match status" value="1"/>
</dbReference>
<keyword evidence="10 15" id="KW-0067">ATP-binding</keyword>
<dbReference type="GO" id="GO:0016301">
    <property type="term" value="F:kinase activity"/>
    <property type="evidence" value="ECO:0007669"/>
    <property type="project" value="UniProtKB-KW"/>
</dbReference>
<evidence type="ECO:0000256" key="11">
    <source>
        <dbReference type="ARBA" id="ARBA00022985"/>
    </source>
</evidence>
<dbReference type="GO" id="GO:0016773">
    <property type="term" value="F:phosphotransferase activity, alcohol group as acceptor"/>
    <property type="evidence" value="ECO:0007669"/>
    <property type="project" value="UniProtKB-UniRule"/>
</dbReference>
<keyword evidence="6 15" id="KW-0997">Cell inner membrane</keyword>